<sequence length="56" mass="6251">MLEGKEIKPPDTVKSLGMSKEIRDYKEKTGDETLWTNSMFGGMPAYQIATPPSPTF</sequence>
<dbReference type="AlphaFoldDB" id="X1R6X5"/>
<evidence type="ECO:0000313" key="1">
    <source>
        <dbReference type="EMBL" id="GAI76308.1"/>
    </source>
</evidence>
<dbReference type="EMBL" id="BARW01014487">
    <property type="protein sequence ID" value="GAI76308.1"/>
    <property type="molecule type" value="Genomic_DNA"/>
</dbReference>
<organism evidence="1">
    <name type="scientific">marine sediment metagenome</name>
    <dbReference type="NCBI Taxonomy" id="412755"/>
    <lineage>
        <taxon>unclassified sequences</taxon>
        <taxon>metagenomes</taxon>
        <taxon>ecological metagenomes</taxon>
    </lineage>
</organism>
<name>X1R6X5_9ZZZZ</name>
<accession>X1R6X5</accession>
<gene>
    <name evidence="1" type="ORF">S12H4_25665</name>
</gene>
<comment type="caution">
    <text evidence="1">The sequence shown here is derived from an EMBL/GenBank/DDBJ whole genome shotgun (WGS) entry which is preliminary data.</text>
</comment>
<protein>
    <submittedName>
        <fullName evidence="1">Uncharacterized protein</fullName>
    </submittedName>
</protein>
<proteinExistence type="predicted"/>
<reference evidence="1" key="1">
    <citation type="journal article" date="2014" name="Front. Microbiol.">
        <title>High frequency of phylogenetically diverse reductive dehalogenase-homologous genes in deep subseafloor sedimentary metagenomes.</title>
        <authorList>
            <person name="Kawai M."/>
            <person name="Futagami T."/>
            <person name="Toyoda A."/>
            <person name="Takaki Y."/>
            <person name="Nishi S."/>
            <person name="Hori S."/>
            <person name="Arai W."/>
            <person name="Tsubouchi T."/>
            <person name="Morono Y."/>
            <person name="Uchiyama I."/>
            <person name="Ito T."/>
            <person name="Fujiyama A."/>
            <person name="Inagaki F."/>
            <person name="Takami H."/>
        </authorList>
    </citation>
    <scope>NUCLEOTIDE SEQUENCE</scope>
    <source>
        <strain evidence="1">Expedition CK06-06</strain>
    </source>
</reference>